<feature type="transmembrane region" description="Helical" evidence="2">
    <location>
        <begin position="35"/>
        <end position="56"/>
    </location>
</feature>
<keyword evidence="2" id="KW-1133">Transmembrane helix</keyword>
<evidence type="ECO:0000313" key="3">
    <source>
        <dbReference type="EMBL" id="MFB9467076.1"/>
    </source>
</evidence>
<keyword evidence="2" id="KW-0472">Membrane</keyword>
<sequence>MLVALVGAVVVVALLVAVHWYVWRRLVRDVTVRWGVARWAGTVAVIVLPVLAIGAFVSVQVGLPFWLQRTLAWPGYLWLALLLYVVLALAVGEAVRPLLLRALARRAAAGPAPASPARPTSAAVPALTGAAGSSAAPTGSPAAE</sequence>
<evidence type="ECO:0000256" key="1">
    <source>
        <dbReference type="SAM" id="MobiDB-lite"/>
    </source>
</evidence>
<proteinExistence type="predicted"/>
<feature type="region of interest" description="Disordered" evidence="1">
    <location>
        <begin position="109"/>
        <end position="144"/>
    </location>
</feature>
<organism evidence="3 4">
    <name type="scientific">Streptomyces cinereospinus</name>
    <dbReference type="NCBI Taxonomy" id="285561"/>
    <lineage>
        <taxon>Bacteria</taxon>
        <taxon>Bacillati</taxon>
        <taxon>Actinomycetota</taxon>
        <taxon>Actinomycetes</taxon>
        <taxon>Kitasatosporales</taxon>
        <taxon>Streptomycetaceae</taxon>
        <taxon>Streptomyces</taxon>
    </lineage>
</organism>
<evidence type="ECO:0000313" key="4">
    <source>
        <dbReference type="Proteomes" id="UP001589709"/>
    </source>
</evidence>
<gene>
    <name evidence="3" type="ORF">ACFF45_31415</name>
</gene>
<feature type="transmembrane region" description="Helical" evidence="2">
    <location>
        <begin position="76"/>
        <end position="95"/>
    </location>
</feature>
<feature type="transmembrane region" description="Helical" evidence="2">
    <location>
        <begin position="6"/>
        <end position="23"/>
    </location>
</feature>
<protein>
    <submittedName>
        <fullName evidence="3">Metallophosphoesterase</fullName>
    </submittedName>
</protein>
<feature type="non-terminal residue" evidence="3">
    <location>
        <position position="144"/>
    </location>
</feature>
<reference evidence="3 4" key="1">
    <citation type="submission" date="2024-09" db="EMBL/GenBank/DDBJ databases">
        <authorList>
            <person name="Sun Q."/>
            <person name="Mori K."/>
        </authorList>
    </citation>
    <scope>NUCLEOTIDE SEQUENCE [LARGE SCALE GENOMIC DNA]</scope>
    <source>
        <strain evidence="3 4">JCM 6917</strain>
    </source>
</reference>
<keyword evidence="2" id="KW-0812">Transmembrane</keyword>
<comment type="caution">
    <text evidence="3">The sequence shown here is derived from an EMBL/GenBank/DDBJ whole genome shotgun (WGS) entry which is preliminary data.</text>
</comment>
<accession>A0ABV5N9Z4</accession>
<name>A0ABV5N9Z4_9ACTN</name>
<dbReference type="Proteomes" id="UP001589709">
    <property type="component" value="Unassembled WGS sequence"/>
</dbReference>
<keyword evidence="4" id="KW-1185">Reference proteome</keyword>
<evidence type="ECO:0000256" key="2">
    <source>
        <dbReference type="SAM" id="Phobius"/>
    </source>
</evidence>
<dbReference type="EMBL" id="JBHMCY010000090">
    <property type="protein sequence ID" value="MFB9467076.1"/>
    <property type="molecule type" value="Genomic_DNA"/>
</dbReference>